<feature type="compositionally biased region" description="Basic and acidic residues" evidence="1">
    <location>
        <begin position="76"/>
        <end position="85"/>
    </location>
</feature>
<comment type="caution">
    <text evidence="2">The sequence shown here is derived from an EMBL/GenBank/DDBJ whole genome shotgun (WGS) entry which is preliminary data.</text>
</comment>
<organism evidence="2 3">
    <name type="scientific">Caerostris darwini</name>
    <dbReference type="NCBI Taxonomy" id="1538125"/>
    <lineage>
        <taxon>Eukaryota</taxon>
        <taxon>Metazoa</taxon>
        <taxon>Ecdysozoa</taxon>
        <taxon>Arthropoda</taxon>
        <taxon>Chelicerata</taxon>
        <taxon>Arachnida</taxon>
        <taxon>Araneae</taxon>
        <taxon>Araneomorphae</taxon>
        <taxon>Entelegynae</taxon>
        <taxon>Araneoidea</taxon>
        <taxon>Araneidae</taxon>
        <taxon>Caerostris</taxon>
    </lineage>
</organism>
<evidence type="ECO:0000313" key="3">
    <source>
        <dbReference type="Proteomes" id="UP001054837"/>
    </source>
</evidence>
<keyword evidence="3" id="KW-1185">Reference proteome</keyword>
<name>A0AAV4QYV6_9ARAC</name>
<evidence type="ECO:0000313" key="2">
    <source>
        <dbReference type="EMBL" id="GIY13307.1"/>
    </source>
</evidence>
<dbReference type="Proteomes" id="UP001054837">
    <property type="component" value="Unassembled WGS sequence"/>
</dbReference>
<dbReference type="AlphaFoldDB" id="A0AAV4QYV6"/>
<proteinExistence type="predicted"/>
<gene>
    <name evidence="2" type="ORF">CDAR_66991</name>
</gene>
<dbReference type="EMBL" id="BPLQ01005209">
    <property type="protein sequence ID" value="GIY13307.1"/>
    <property type="molecule type" value="Genomic_DNA"/>
</dbReference>
<protein>
    <submittedName>
        <fullName evidence="2">Uncharacterized protein</fullName>
    </submittedName>
</protein>
<accession>A0AAV4QYV6</accession>
<sequence length="107" mass="12342">MSTKYEISFFQKVTTTDLDEDFTKYLMENAYAPFRHILIPLSNSLPQPLPPAHLIFTNHLGRKSVRSVKLQESERSYAIKNAGKEKSKKRKKASRSDLSSRNASLRR</sequence>
<reference evidence="2 3" key="1">
    <citation type="submission" date="2021-06" db="EMBL/GenBank/DDBJ databases">
        <title>Caerostris darwini draft genome.</title>
        <authorList>
            <person name="Kono N."/>
            <person name="Arakawa K."/>
        </authorList>
    </citation>
    <scope>NUCLEOTIDE SEQUENCE [LARGE SCALE GENOMIC DNA]</scope>
</reference>
<evidence type="ECO:0000256" key="1">
    <source>
        <dbReference type="SAM" id="MobiDB-lite"/>
    </source>
</evidence>
<feature type="region of interest" description="Disordered" evidence="1">
    <location>
        <begin position="76"/>
        <end position="107"/>
    </location>
</feature>